<comment type="cofactor">
    <cofactor evidence="14 15">
        <name>Mn(2+)</name>
        <dbReference type="ChEBI" id="CHEBI:29035"/>
    </cofactor>
    <cofactor evidence="14 15">
        <name>Mg(2+)</name>
        <dbReference type="ChEBI" id="CHEBI:18420"/>
    </cofactor>
    <text evidence="14 15">Manganese or magnesium. Binds 1 divalent metal ion per monomer in the absence of substrate. May bind a second metal ion after substrate binding.</text>
</comment>
<dbReference type="GO" id="GO:0030145">
    <property type="term" value="F:manganese ion binding"/>
    <property type="evidence" value="ECO:0007669"/>
    <property type="project" value="UniProtKB-UniRule"/>
</dbReference>
<keyword evidence="10 14" id="KW-0479">Metal-binding</keyword>
<evidence type="ECO:0000256" key="10">
    <source>
        <dbReference type="ARBA" id="ARBA00022723"/>
    </source>
</evidence>
<dbReference type="GO" id="GO:0043137">
    <property type="term" value="P:DNA replication, removal of RNA primer"/>
    <property type="evidence" value="ECO:0007669"/>
    <property type="project" value="TreeGrafter"/>
</dbReference>
<keyword evidence="9 14" id="KW-0540">Nuclease</keyword>
<dbReference type="Pfam" id="PF01351">
    <property type="entry name" value="RNase_HII"/>
    <property type="match status" value="1"/>
</dbReference>
<evidence type="ECO:0000256" key="11">
    <source>
        <dbReference type="ARBA" id="ARBA00022759"/>
    </source>
</evidence>
<dbReference type="GO" id="GO:0032299">
    <property type="term" value="C:ribonuclease H2 complex"/>
    <property type="evidence" value="ECO:0007669"/>
    <property type="project" value="TreeGrafter"/>
</dbReference>
<feature type="domain" description="RNase H type-2" evidence="17">
    <location>
        <begin position="27"/>
        <end position="215"/>
    </location>
</feature>
<comment type="subcellular location">
    <subcellularLocation>
        <location evidence="4 14">Cytoplasm</location>
    </subcellularLocation>
</comment>
<keyword evidence="12 14" id="KW-0378">Hydrolase</keyword>
<dbReference type="HOGENOM" id="CLU_036532_2_1_7"/>
<dbReference type="PROSITE" id="PS51975">
    <property type="entry name" value="RNASE_H_2"/>
    <property type="match status" value="1"/>
</dbReference>
<evidence type="ECO:0000256" key="13">
    <source>
        <dbReference type="ARBA" id="ARBA00023211"/>
    </source>
</evidence>
<comment type="cofactor">
    <cofactor evidence="2">
        <name>Mg(2+)</name>
        <dbReference type="ChEBI" id="CHEBI:18420"/>
    </cofactor>
</comment>
<feature type="binding site" evidence="14 15">
    <location>
        <position position="33"/>
    </location>
    <ligand>
        <name>a divalent metal cation</name>
        <dbReference type="ChEBI" id="CHEBI:60240"/>
    </ligand>
</feature>
<dbReference type="InterPro" id="IPR036397">
    <property type="entry name" value="RNaseH_sf"/>
</dbReference>
<dbReference type="GO" id="GO:0006298">
    <property type="term" value="P:mismatch repair"/>
    <property type="evidence" value="ECO:0007669"/>
    <property type="project" value="TreeGrafter"/>
</dbReference>
<dbReference type="Proteomes" id="UP000057609">
    <property type="component" value="Chromosome"/>
</dbReference>
<evidence type="ECO:0000256" key="1">
    <source>
        <dbReference type="ARBA" id="ARBA00000077"/>
    </source>
</evidence>
<dbReference type="InterPro" id="IPR001352">
    <property type="entry name" value="RNase_HII/HIII"/>
</dbReference>
<dbReference type="EC" id="3.1.26.4" evidence="6 14"/>
<keyword evidence="19" id="KW-1185">Reference proteome</keyword>
<keyword evidence="13 14" id="KW-0464">Manganese</keyword>
<evidence type="ECO:0000256" key="15">
    <source>
        <dbReference type="PROSITE-ProRule" id="PRU01319"/>
    </source>
</evidence>
<feature type="binding site" evidence="14 15">
    <location>
        <position position="125"/>
    </location>
    <ligand>
        <name>a divalent metal cation</name>
        <dbReference type="ChEBI" id="CHEBI:60240"/>
    </ligand>
</feature>
<dbReference type="AlphaFoldDB" id="A0A0B5BIF1"/>
<dbReference type="Gene3D" id="3.30.420.10">
    <property type="entry name" value="Ribonuclease H-like superfamily/Ribonuclease H"/>
    <property type="match status" value="1"/>
</dbReference>
<dbReference type="GO" id="GO:0004523">
    <property type="term" value="F:RNA-DNA hybrid ribonuclease activity"/>
    <property type="evidence" value="ECO:0007669"/>
    <property type="project" value="UniProtKB-UniRule"/>
</dbReference>
<evidence type="ECO:0000256" key="7">
    <source>
        <dbReference type="ARBA" id="ARBA00019179"/>
    </source>
</evidence>
<dbReference type="GO" id="GO:0005737">
    <property type="term" value="C:cytoplasm"/>
    <property type="evidence" value="ECO:0007669"/>
    <property type="project" value="UniProtKB-SubCell"/>
</dbReference>
<evidence type="ECO:0000256" key="4">
    <source>
        <dbReference type="ARBA" id="ARBA00004496"/>
    </source>
</evidence>
<evidence type="ECO:0000256" key="14">
    <source>
        <dbReference type="HAMAP-Rule" id="MF_00052"/>
    </source>
</evidence>
<comment type="catalytic activity">
    <reaction evidence="1 14 15 16">
        <text>Endonucleolytic cleavage to 5'-phosphomonoester.</text>
        <dbReference type="EC" id="3.1.26.4"/>
    </reaction>
</comment>
<dbReference type="InterPro" id="IPR024567">
    <property type="entry name" value="RNase_HII/HIII_dom"/>
</dbReference>
<dbReference type="KEGG" id="gpi:GPICK_13135"/>
<dbReference type="NCBIfam" id="NF000594">
    <property type="entry name" value="PRK00015.1-1"/>
    <property type="match status" value="1"/>
</dbReference>
<evidence type="ECO:0000256" key="8">
    <source>
        <dbReference type="ARBA" id="ARBA00022490"/>
    </source>
</evidence>
<dbReference type="EMBL" id="CP009788">
    <property type="protein sequence ID" value="AJE04929.1"/>
    <property type="molecule type" value="Genomic_DNA"/>
</dbReference>
<comment type="function">
    <text evidence="3 14 16">Endonuclease that specifically degrades the RNA of RNA-DNA hybrids.</text>
</comment>
<reference evidence="18 19" key="1">
    <citation type="journal article" date="2015" name="Genome Announc.">
        <title>Complete Genome of Geobacter pickeringii G13T, a Metal-Reducing Isolate from Sedimentary Kaolin Deposits.</title>
        <authorList>
            <person name="Badalamenti J.P."/>
            <person name="Bond D.R."/>
        </authorList>
    </citation>
    <scope>NUCLEOTIDE SEQUENCE [LARGE SCALE GENOMIC DNA]</scope>
    <source>
        <strain evidence="18 19">G13</strain>
    </source>
</reference>
<evidence type="ECO:0000313" key="18">
    <source>
        <dbReference type="EMBL" id="AJE04929.1"/>
    </source>
</evidence>
<dbReference type="GO" id="GO:0003723">
    <property type="term" value="F:RNA binding"/>
    <property type="evidence" value="ECO:0007669"/>
    <property type="project" value="UniProtKB-UniRule"/>
</dbReference>
<dbReference type="PANTHER" id="PTHR10954">
    <property type="entry name" value="RIBONUCLEASE H2 SUBUNIT A"/>
    <property type="match status" value="1"/>
</dbReference>
<evidence type="ECO:0000256" key="9">
    <source>
        <dbReference type="ARBA" id="ARBA00022722"/>
    </source>
</evidence>
<evidence type="ECO:0000313" key="19">
    <source>
        <dbReference type="Proteomes" id="UP000057609"/>
    </source>
</evidence>
<evidence type="ECO:0000259" key="17">
    <source>
        <dbReference type="PROSITE" id="PS51975"/>
    </source>
</evidence>
<evidence type="ECO:0000256" key="12">
    <source>
        <dbReference type="ARBA" id="ARBA00022801"/>
    </source>
</evidence>
<comment type="similarity">
    <text evidence="5 14 16">Belongs to the RNase HII family.</text>
</comment>
<accession>A0A0B5BIF1</accession>
<protein>
    <recommendedName>
        <fullName evidence="7 14">Ribonuclease HII</fullName>
        <shortName evidence="14">RNase HII</shortName>
        <ecNumber evidence="6 14">3.1.26.4</ecNumber>
    </recommendedName>
</protein>
<keyword evidence="8 14" id="KW-0963">Cytoplasm</keyword>
<dbReference type="FunFam" id="3.30.420.10:FF:000006">
    <property type="entry name" value="Ribonuclease HII"/>
    <property type="match status" value="1"/>
</dbReference>
<sequence>MPVSLFEDDAKPDLWQFENLAARRGFRAVAGVDEAGRGPLAGPVVAAAVLLPVDADLRGVDDSKKLSASAREELFALIAERALAVGVGIADHCVIDRINILQATLAAMREAVTKLILPADYLLVDGISKVPVNIPQKAIKKGDSASVSIAAASIVAKVTRDRMMVEYDRQYPGYGFAGHKGYGSAAHLAAIALLGPSPIHRLTFRGVREHVREGA</sequence>
<dbReference type="OrthoDB" id="9803420at2"/>
<dbReference type="SUPFAM" id="SSF53098">
    <property type="entry name" value="Ribonuclease H-like"/>
    <property type="match status" value="1"/>
</dbReference>
<feature type="binding site" evidence="14 15">
    <location>
        <position position="34"/>
    </location>
    <ligand>
        <name>a divalent metal cation</name>
        <dbReference type="ChEBI" id="CHEBI:60240"/>
    </ligand>
</feature>
<dbReference type="STRING" id="345632.GPICK_13135"/>
<evidence type="ECO:0000256" key="5">
    <source>
        <dbReference type="ARBA" id="ARBA00007383"/>
    </source>
</evidence>
<dbReference type="InterPro" id="IPR012337">
    <property type="entry name" value="RNaseH-like_sf"/>
</dbReference>
<organism evidence="18 19">
    <name type="scientific">Geobacter pickeringii</name>
    <dbReference type="NCBI Taxonomy" id="345632"/>
    <lineage>
        <taxon>Bacteria</taxon>
        <taxon>Pseudomonadati</taxon>
        <taxon>Thermodesulfobacteriota</taxon>
        <taxon>Desulfuromonadia</taxon>
        <taxon>Geobacterales</taxon>
        <taxon>Geobacteraceae</taxon>
        <taxon>Geobacter</taxon>
    </lineage>
</organism>
<proteinExistence type="inferred from homology"/>
<dbReference type="PANTHER" id="PTHR10954:SF18">
    <property type="entry name" value="RIBONUCLEASE HII"/>
    <property type="match status" value="1"/>
</dbReference>
<gene>
    <name evidence="14" type="primary">rnhB</name>
    <name evidence="18" type="ORF">GPICK_13135</name>
</gene>
<evidence type="ECO:0000256" key="3">
    <source>
        <dbReference type="ARBA" id="ARBA00004065"/>
    </source>
</evidence>
<evidence type="ECO:0000256" key="16">
    <source>
        <dbReference type="RuleBase" id="RU003515"/>
    </source>
</evidence>
<dbReference type="NCBIfam" id="NF000595">
    <property type="entry name" value="PRK00015.1-3"/>
    <property type="match status" value="1"/>
</dbReference>
<evidence type="ECO:0000256" key="6">
    <source>
        <dbReference type="ARBA" id="ARBA00012180"/>
    </source>
</evidence>
<dbReference type="InterPro" id="IPR022898">
    <property type="entry name" value="RNase_HII"/>
</dbReference>
<evidence type="ECO:0000256" key="2">
    <source>
        <dbReference type="ARBA" id="ARBA00001946"/>
    </source>
</evidence>
<keyword evidence="11 14" id="KW-0255">Endonuclease</keyword>
<dbReference type="HAMAP" id="MF_00052_B">
    <property type="entry name" value="RNase_HII_B"/>
    <property type="match status" value="1"/>
</dbReference>
<name>A0A0B5BIF1_9BACT</name>
<dbReference type="CDD" id="cd07182">
    <property type="entry name" value="RNase_HII_bacteria_HII_like"/>
    <property type="match status" value="1"/>
</dbReference>